<proteinExistence type="predicted"/>
<reference evidence="3" key="1">
    <citation type="submission" date="2020-05" db="EMBL/GenBank/DDBJ databases">
        <authorList>
            <person name="Chiriac C."/>
            <person name="Salcher M."/>
            <person name="Ghai R."/>
            <person name="Kavagutti S V."/>
        </authorList>
    </citation>
    <scope>NUCLEOTIDE SEQUENCE</scope>
</reference>
<evidence type="ECO:0000256" key="1">
    <source>
        <dbReference type="SAM" id="MobiDB-lite"/>
    </source>
</evidence>
<organism evidence="3">
    <name type="scientific">freshwater metagenome</name>
    <dbReference type="NCBI Taxonomy" id="449393"/>
    <lineage>
        <taxon>unclassified sequences</taxon>
        <taxon>metagenomes</taxon>
        <taxon>ecological metagenomes</taxon>
    </lineage>
</organism>
<dbReference type="AlphaFoldDB" id="A0A6J6D4H9"/>
<name>A0A6J6D4H9_9ZZZZ</name>
<evidence type="ECO:0000256" key="2">
    <source>
        <dbReference type="SAM" id="Phobius"/>
    </source>
</evidence>
<feature type="transmembrane region" description="Helical" evidence="2">
    <location>
        <begin position="24"/>
        <end position="42"/>
    </location>
</feature>
<feature type="compositionally biased region" description="Basic and acidic residues" evidence="1">
    <location>
        <begin position="86"/>
        <end position="96"/>
    </location>
</feature>
<gene>
    <name evidence="3" type="ORF">UFOPK1493_01524</name>
</gene>
<feature type="compositionally biased region" description="Basic and acidic residues" evidence="1">
    <location>
        <begin position="65"/>
        <end position="74"/>
    </location>
</feature>
<accession>A0A6J6D4H9</accession>
<dbReference type="EMBL" id="CAEZSR010000046">
    <property type="protein sequence ID" value="CAB4557629.1"/>
    <property type="molecule type" value="Genomic_DNA"/>
</dbReference>
<evidence type="ECO:0000313" key="3">
    <source>
        <dbReference type="EMBL" id="CAB4557629.1"/>
    </source>
</evidence>
<keyword evidence="2" id="KW-0472">Membrane</keyword>
<keyword evidence="2" id="KW-0812">Transmembrane</keyword>
<sequence length="96" mass="10402">MAAALVAHLGTVLAAEGDVPVWLLLLGPAGAVGVYVGLYQYYRNTGKSHSFERETRVTAQPVTGQERKVDEVKGTKKTSIDGANQGDHRERVQRLP</sequence>
<protein>
    <submittedName>
        <fullName evidence="3">Unannotated protein</fullName>
    </submittedName>
</protein>
<keyword evidence="2" id="KW-1133">Transmembrane helix</keyword>
<feature type="region of interest" description="Disordered" evidence="1">
    <location>
        <begin position="50"/>
        <end position="96"/>
    </location>
</feature>